<dbReference type="GO" id="GO:0015658">
    <property type="term" value="F:branched-chain amino acid transmembrane transporter activity"/>
    <property type="evidence" value="ECO:0007669"/>
    <property type="project" value="InterPro"/>
</dbReference>
<dbReference type="Proteomes" id="UP000503162">
    <property type="component" value="Chromosome"/>
</dbReference>
<evidence type="ECO:0000256" key="1">
    <source>
        <dbReference type="ARBA" id="ARBA00004651"/>
    </source>
</evidence>
<feature type="transmembrane region" description="Helical" evidence="6">
    <location>
        <begin position="217"/>
        <end position="235"/>
    </location>
</feature>
<feature type="transmembrane region" description="Helical" evidence="6">
    <location>
        <begin position="168"/>
        <end position="187"/>
    </location>
</feature>
<feature type="transmembrane region" description="Helical" evidence="6">
    <location>
        <begin position="117"/>
        <end position="138"/>
    </location>
</feature>
<dbReference type="InterPro" id="IPR043428">
    <property type="entry name" value="LivM-like"/>
</dbReference>
<gene>
    <name evidence="7" type="ORF">G9Q37_02945</name>
</gene>
<keyword evidence="8" id="KW-1185">Reference proteome</keyword>
<evidence type="ECO:0000256" key="3">
    <source>
        <dbReference type="ARBA" id="ARBA00022692"/>
    </source>
</evidence>
<dbReference type="InterPro" id="IPR001851">
    <property type="entry name" value="ABC_transp_permease"/>
</dbReference>
<dbReference type="PANTHER" id="PTHR30482">
    <property type="entry name" value="HIGH-AFFINITY BRANCHED-CHAIN AMINO ACID TRANSPORT SYSTEM PERMEASE"/>
    <property type="match status" value="1"/>
</dbReference>
<keyword evidence="4 6" id="KW-1133">Transmembrane helix</keyword>
<feature type="transmembrane region" description="Helical" evidence="6">
    <location>
        <begin position="66"/>
        <end position="83"/>
    </location>
</feature>
<evidence type="ECO:0000256" key="5">
    <source>
        <dbReference type="ARBA" id="ARBA00023136"/>
    </source>
</evidence>
<protein>
    <submittedName>
        <fullName evidence="7">Branched-chain amino acid ABC transporter permease</fullName>
    </submittedName>
</protein>
<feature type="transmembrane region" description="Helical" evidence="6">
    <location>
        <begin position="89"/>
        <end position="110"/>
    </location>
</feature>
<dbReference type="EMBL" id="CP049989">
    <property type="protein sequence ID" value="QIM51163.1"/>
    <property type="molecule type" value="Genomic_DNA"/>
</dbReference>
<feature type="transmembrane region" description="Helical" evidence="6">
    <location>
        <begin position="255"/>
        <end position="283"/>
    </location>
</feature>
<name>A0A6G8IDE9_9BURK</name>
<dbReference type="RefSeq" id="WP_166224333.1">
    <property type="nucleotide sequence ID" value="NZ_CP049989.1"/>
</dbReference>
<evidence type="ECO:0000313" key="7">
    <source>
        <dbReference type="EMBL" id="QIM51163.1"/>
    </source>
</evidence>
<comment type="subcellular location">
    <subcellularLocation>
        <location evidence="1">Cell membrane</location>
        <topology evidence="1">Multi-pass membrane protein</topology>
    </subcellularLocation>
</comment>
<dbReference type="PANTHER" id="PTHR30482:SF17">
    <property type="entry name" value="ABC TRANSPORTER ATP-BINDING PROTEIN"/>
    <property type="match status" value="1"/>
</dbReference>
<evidence type="ECO:0000256" key="2">
    <source>
        <dbReference type="ARBA" id="ARBA00022475"/>
    </source>
</evidence>
<dbReference type="GO" id="GO:0005886">
    <property type="term" value="C:plasma membrane"/>
    <property type="evidence" value="ECO:0007669"/>
    <property type="project" value="UniProtKB-SubCell"/>
</dbReference>
<accession>A0A6G8IDE9</accession>
<proteinExistence type="predicted"/>
<evidence type="ECO:0000256" key="6">
    <source>
        <dbReference type="SAM" id="Phobius"/>
    </source>
</evidence>
<feature type="transmembrane region" description="Helical" evidence="6">
    <location>
        <begin position="295"/>
        <end position="317"/>
    </location>
</feature>
<evidence type="ECO:0000256" key="4">
    <source>
        <dbReference type="ARBA" id="ARBA00022989"/>
    </source>
</evidence>
<reference evidence="7 8" key="1">
    <citation type="submission" date="2020-03" db="EMBL/GenBank/DDBJ databases">
        <title>Hydrogenophaga sp. nov. isolated from cyanobacterial mat.</title>
        <authorList>
            <person name="Thorat V."/>
            <person name="Kirdat K."/>
            <person name="Tiwarekar B."/>
            <person name="Costa E.D."/>
            <person name="Yadav A."/>
        </authorList>
    </citation>
    <scope>NUCLEOTIDE SEQUENCE [LARGE SCALE GENOMIC DNA]</scope>
    <source>
        <strain evidence="7 8">BA0156</strain>
    </source>
</reference>
<dbReference type="Pfam" id="PF02653">
    <property type="entry name" value="BPD_transp_2"/>
    <property type="match status" value="1"/>
</dbReference>
<feature type="transmembrane region" description="Helical" evidence="6">
    <location>
        <begin position="36"/>
        <end position="54"/>
    </location>
</feature>
<dbReference type="AlphaFoldDB" id="A0A6G8IDE9"/>
<evidence type="ECO:0000313" key="8">
    <source>
        <dbReference type="Proteomes" id="UP000503162"/>
    </source>
</evidence>
<dbReference type="CDD" id="cd06581">
    <property type="entry name" value="TM_PBP1_LivM_like"/>
    <property type="match status" value="1"/>
</dbReference>
<keyword evidence="5 6" id="KW-0472">Membrane</keyword>
<feature type="transmembrane region" description="Helical" evidence="6">
    <location>
        <begin position="12"/>
        <end position="30"/>
    </location>
</feature>
<sequence length="336" mass="35528">MTAFVGAGLRRDLLVLLALVVLGCLLPQVLNRGLVFIAGLVWINAVFGLSFNLLFGLSGVLSFGQAMFFAGGAYGAAVLTQSLGLPFLLAWPLAGLVGALLAAAVGGVALRRTEGVYFAILTLSFAELLHLLVINTGFLGRNDGLSGLARPLIELGALRLDFSAGDRFYYFIVFACALLIALVRWVIATPFGRALQAVKQEPERAEFLGIPVRRHRWSVFVFAGFTTAMAGALVAPWAQIVTPELAHWSNSTNPILYTLLGGSAYFWGPVLGAVLLSAVFYVTRTLVGISDLVTGLLLLSVVLALPGGVLGLLARWVRPAPRADRPAAGAQVGAGR</sequence>
<dbReference type="KEGG" id="hcz:G9Q37_02945"/>
<keyword evidence="3 6" id="KW-0812">Transmembrane</keyword>
<organism evidence="7 8">
    <name type="scientific">Hydrogenophaga crocea</name>
    <dbReference type="NCBI Taxonomy" id="2716225"/>
    <lineage>
        <taxon>Bacteria</taxon>
        <taxon>Pseudomonadati</taxon>
        <taxon>Pseudomonadota</taxon>
        <taxon>Betaproteobacteria</taxon>
        <taxon>Burkholderiales</taxon>
        <taxon>Comamonadaceae</taxon>
        <taxon>Hydrogenophaga</taxon>
    </lineage>
</organism>
<keyword evidence="2" id="KW-1003">Cell membrane</keyword>